<name>A0ABS4E8Y7_9FIRM</name>
<sequence>MQENFKAIYEGSDVIAKQLNLFNTITLCNQDDIEGLKHVKEYSFLH</sequence>
<keyword evidence="2" id="KW-1185">Reference proteome</keyword>
<comment type="caution">
    <text evidence="1">The sequence shown here is derived from an EMBL/GenBank/DDBJ whole genome shotgun (WGS) entry which is preliminary data.</text>
</comment>
<reference evidence="1 2" key="1">
    <citation type="submission" date="2021-03" db="EMBL/GenBank/DDBJ databases">
        <title>Genomic Encyclopedia of Type Strains, Phase IV (KMG-IV): sequencing the most valuable type-strain genomes for metagenomic binning, comparative biology and taxonomic classification.</title>
        <authorList>
            <person name="Goeker M."/>
        </authorList>
    </citation>
    <scope>NUCLEOTIDE SEQUENCE [LARGE SCALE GENOMIC DNA]</scope>
    <source>
        <strain evidence="1 2">DSM 1289</strain>
    </source>
</reference>
<dbReference type="RefSeq" id="WP_209455918.1">
    <property type="nucleotide sequence ID" value="NZ_JAGGJX010000001.1"/>
</dbReference>
<organism evidence="1 2">
    <name type="scientific">Metaclostridioides mangenotii</name>
    <dbReference type="NCBI Taxonomy" id="1540"/>
    <lineage>
        <taxon>Bacteria</taxon>
        <taxon>Bacillati</taxon>
        <taxon>Bacillota</taxon>
        <taxon>Clostridia</taxon>
        <taxon>Peptostreptococcales</taxon>
        <taxon>Peptostreptococcaceae</taxon>
        <taxon>Metaclostridioides</taxon>
    </lineage>
</organism>
<evidence type="ECO:0000313" key="1">
    <source>
        <dbReference type="EMBL" id="MBP1854391.1"/>
    </source>
</evidence>
<evidence type="ECO:0000313" key="2">
    <source>
        <dbReference type="Proteomes" id="UP000767291"/>
    </source>
</evidence>
<gene>
    <name evidence="1" type="ORF">J2Z43_000781</name>
</gene>
<protein>
    <submittedName>
        <fullName evidence="1">Uncharacterized protein</fullName>
    </submittedName>
</protein>
<accession>A0ABS4E8Y7</accession>
<dbReference type="EMBL" id="JAGGJX010000001">
    <property type="protein sequence ID" value="MBP1854391.1"/>
    <property type="molecule type" value="Genomic_DNA"/>
</dbReference>
<dbReference type="Proteomes" id="UP000767291">
    <property type="component" value="Unassembled WGS sequence"/>
</dbReference>
<proteinExistence type="predicted"/>